<accession>U1WJF0</accession>
<organism evidence="1 2">
    <name type="scientific">Aneurinibacillus aneurinilyticus ATCC 12856</name>
    <dbReference type="NCBI Taxonomy" id="649747"/>
    <lineage>
        <taxon>Bacteria</taxon>
        <taxon>Bacillati</taxon>
        <taxon>Bacillota</taxon>
        <taxon>Bacilli</taxon>
        <taxon>Bacillales</taxon>
        <taxon>Paenibacillaceae</taxon>
        <taxon>Aneurinibacillus group</taxon>
        <taxon>Aneurinibacillus</taxon>
    </lineage>
</organism>
<dbReference type="Proteomes" id="UP000016511">
    <property type="component" value="Unassembled WGS sequence"/>
</dbReference>
<dbReference type="EMBL" id="AWSJ01000195">
    <property type="protein sequence ID" value="ERI08714.1"/>
    <property type="molecule type" value="Genomic_DNA"/>
</dbReference>
<dbReference type="AlphaFoldDB" id="U1WJF0"/>
<feature type="non-terminal residue" evidence="1">
    <location>
        <position position="1"/>
    </location>
</feature>
<protein>
    <submittedName>
        <fullName evidence="1">Uncharacterized protein</fullName>
    </submittedName>
</protein>
<dbReference type="HOGENOM" id="CLU_3225930_0_0_9"/>
<reference evidence="1 2" key="1">
    <citation type="submission" date="2013-08" db="EMBL/GenBank/DDBJ databases">
        <authorList>
            <person name="Weinstock G."/>
            <person name="Sodergren E."/>
            <person name="Wylie T."/>
            <person name="Fulton L."/>
            <person name="Fulton R."/>
            <person name="Fronick C."/>
            <person name="O'Laughlin M."/>
            <person name="Godfrey J."/>
            <person name="Miner T."/>
            <person name="Herter B."/>
            <person name="Appelbaum E."/>
            <person name="Cordes M."/>
            <person name="Lek S."/>
            <person name="Wollam A."/>
            <person name="Pepin K.H."/>
            <person name="Palsikar V.B."/>
            <person name="Mitreva M."/>
            <person name="Wilson R.K."/>
        </authorList>
    </citation>
    <scope>NUCLEOTIDE SEQUENCE [LARGE SCALE GENOMIC DNA]</scope>
    <source>
        <strain evidence="1 2">ATCC 12856</strain>
    </source>
</reference>
<gene>
    <name evidence="1" type="ORF">HMPREF0083_03204</name>
</gene>
<keyword evidence="2" id="KW-1185">Reference proteome</keyword>
<name>U1WJF0_ANEAE</name>
<evidence type="ECO:0000313" key="1">
    <source>
        <dbReference type="EMBL" id="ERI08714.1"/>
    </source>
</evidence>
<sequence length="43" mass="4958">ANYIKQEILSGRIKPKENYALENPGFHRTRMTLQDMGVHTVSI</sequence>
<comment type="caution">
    <text evidence="1">The sequence shown here is derived from an EMBL/GenBank/DDBJ whole genome shotgun (WGS) entry which is preliminary data.</text>
</comment>
<proteinExistence type="predicted"/>
<evidence type="ECO:0000313" key="2">
    <source>
        <dbReference type="Proteomes" id="UP000016511"/>
    </source>
</evidence>